<organism evidence="1 2">
    <name type="scientific">Clostridium acidisoli DSM 12555</name>
    <dbReference type="NCBI Taxonomy" id="1121291"/>
    <lineage>
        <taxon>Bacteria</taxon>
        <taxon>Bacillati</taxon>
        <taxon>Bacillota</taxon>
        <taxon>Clostridia</taxon>
        <taxon>Eubacteriales</taxon>
        <taxon>Clostridiaceae</taxon>
        <taxon>Clostridium</taxon>
    </lineage>
</organism>
<proteinExistence type="predicted"/>
<dbReference type="Gene3D" id="2.40.128.20">
    <property type="match status" value="1"/>
</dbReference>
<gene>
    <name evidence="1" type="ORF">SAMN02745134_03775</name>
</gene>
<dbReference type="AlphaFoldDB" id="A0A1W1XYN1"/>
<name>A0A1W1XYN1_9CLOT</name>
<reference evidence="1 2" key="1">
    <citation type="submission" date="2017-04" db="EMBL/GenBank/DDBJ databases">
        <authorList>
            <person name="Afonso C.L."/>
            <person name="Miller P.J."/>
            <person name="Scott M.A."/>
            <person name="Spackman E."/>
            <person name="Goraichik I."/>
            <person name="Dimitrov K.M."/>
            <person name="Suarez D.L."/>
            <person name="Swayne D.E."/>
        </authorList>
    </citation>
    <scope>NUCLEOTIDE SEQUENCE [LARGE SCALE GENOMIC DNA]</scope>
    <source>
        <strain evidence="1 2">DSM 12555</strain>
    </source>
</reference>
<dbReference type="OrthoDB" id="1680906at2"/>
<keyword evidence="2" id="KW-1185">Reference proteome</keyword>
<dbReference type="InterPro" id="IPR015231">
    <property type="entry name" value="DUF1934"/>
</dbReference>
<dbReference type="Pfam" id="PF09148">
    <property type="entry name" value="DUF1934"/>
    <property type="match status" value="1"/>
</dbReference>
<dbReference type="SUPFAM" id="SSF50814">
    <property type="entry name" value="Lipocalins"/>
    <property type="match status" value="1"/>
</dbReference>
<dbReference type="Proteomes" id="UP000192468">
    <property type="component" value="Unassembled WGS sequence"/>
</dbReference>
<evidence type="ECO:0000313" key="2">
    <source>
        <dbReference type="Proteomes" id="UP000192468"/>
    </source>
</evidence>
<accession>A0A1W1XYN1</accession>
<dbReference type="EMBL" id="FWXH01000035">
    <property type="protein sequence ID" value="SMC29069.1"/>
    <property type="molecule type" value="Genomic_DNA"/>
</dbReference>
<dbReference type="RefSeq" id="WP_084117748.1">
    <property type="nucleotide sequence ID" value="NZ_FWXH01000035.1"/>
</dbReference>
<dbReference type="STRING" id="1121291.SAMN02745134_03775"/>
<protein>
    <submittedName>
        <fullName evidence="1">Uncharacterized beta-barrel protein YwiB, DUF1934 family</fullName>
    </submittedName>
</protein>
<sequence length="137" mass="15316">MKKKAVISISSVQGKEKEPVSVLTPGDFYIKDGAYYARYEETEISGMEGTVTTLKIKNDELILLRKGTTSARMQFLKDLKSVSMYDTPYGTLQIETNTLYIKSDVDENGGDVIVKYDMDISGQKVPTTKLEINIKVC</sequence>
<evidence type="ECO:0000313" key="1">
    <source>
        <dbReference type="EMBL" id="SMC29069.1"/>
    </source>
</evidence>
<dbReference type="InterPro" id="IPR012674">
    <property type="entry name" value="Calycin"/>
</dbReference>